<dbReference type="InterPro" id="IPR016181">
    <property type="entry name" value="Acyl_CoA_acyltransferase"/>
</dbReference>
<protein>
    <submittedName>
        <fullName evidence="4">GNAT family N-acetyltransferase</fullName>
    </submittedName>
</protein>
<dbReference type="InterPro" id="IPR050832">
    <property type="entry name" value="Bact_Acetyltransf"/>
</dbReference>
<dbReference type="GO" id="GO:0016747">
    <property type="term" value="F:acyltransferase activity, transferring groups other than amino-acyl groups"/>
    <property type="evidence" value="ECO:0007669"/>
    <property type="project" value="InterPro"/>
</dbReference>
<evidence type="ECO:0000256" key="1">
    <source>
        <dbReference type="ARBA" id="ARBA00022679"/>
    </source>
</evidence>
<dbReference type="RefSeq" id="WP_154593428.1">
    <property type="nucleotide sequence ID" value="NZ_WLVL01000037.1"/>
</dbReference>
<keyword evidence="1 4" id="KW-0808">Transferase</keyword>
<keyword evidence="5" id="KW-1185">Reference proteome</keyword>
<gene>
    <name evidence="4" type="ORF">GGG17_09240</name>
</gene>
<comment type="caution">
    <text evidence="4">The sequence shown here is derived from an EMBL/GenBank/DDBJ whole genome shotgun (WGS) entry which is preliminary data.</text>
</comment>
<keyword evidence="2" id="KW-0012">Acyltransferase</keyword>
<proteinExistence type="predicted"/>
<dbReference type="Proteomes" id="UP000431092">
    <property type="component" value="Unassembled WGS sequence"/>
</dbReference>
<dbReference type="Gene3D" id="3.40.630.30">
    <property type="match status" value="1"/>
</dbReference>
<reference evidence="4 5" key="1">
    <citation type="submission" date="2019-11" db="EMBL/GenBank/DDBJ databases">
        <title>Whole genome sequencing identifies a novel species of the genus Arsenicicoccus isolated from human blood.</title>
        <authorList>
            <person name="Jeong J.H."/>
            <person name="Kweon O.J."/>
            <person name="Kim H.R."/>
            <person name="Kim T.-H."/>
            <person name="Ha S.-M."/>
            <person name="Lee M.-K."/>
        </authorList>
    </citation>
    <scope>NUCLEOTIDE SEQUENCE [LARGE SCALE GENOMIC DNA]</scope>
    <source>
        <strain evidence="4 5">MKL-02</strain>
    </source>
</reference>
<dbReference type="Pfam" id="PF24553">
    <property type="entry name" value="Rv0428c_C"/>
    <property type="match status" value="1"/>
</dbReference>
<accession>A0A6I3IU60</accession>
<feature type="domain" description="N-acetyltransferase" evidence="3">
    <location>
        <begin position="173"/>
        <end position="325"/>
    </location>
</feature>
<dbReference type="InterPro" id="IPR056935">
    <property type="entry name" value="Rv0428c-like_C"/>
</dbReference>
<evidence type="ECO:0000259" key="3">
    <source>
        <dbReference type="PROSITE" id="PS51186"/>
    </source>
</evidence>
<dbReference type="InterPro" id="IPR000182">
    <property type="entry name" value="GNAT_dom"/>
</dbReference>
<sequence length="325" mass="34999">MPLPQVRPGRRYAVRVATGHPVTGHPVTGSGARDVVGVLVAADTSTWTLLPEDRAPETVAVADVRAAREVPPRVVRPSSSVDDVQRLAARGWPGLEQHRLGGWLLRAGAGYTGRANSALVAGDPGLPVEDAVARVEAFYAERGTRARFQVAYPMTGPDDPAGAVDALLAARGYEVVTPTFTYVADLRSLEPAPLDGLTASWSEQPDEEWLAPESPLHGRHPRAVDVITACPARYLTLRSHGDFVARARLVVTEDWCGITELVVDEGARGRGTGRRAMGELTRAGRAAGARFGYLQVLQTNAAATGLYDALGWRRHHRYHYRGQPS</sequence>
<evidence type="ECO:0000256" key="2">
    <source>
        <dbReference type="ARBA" id="ARBA00023315"/>
    </source>
</evidence>
<evidence type="ECO:0000313" key="5">
    <source>
        <dbReference type="Proteomes" id="UP000431092"/>
    </source>
</evidence>
<name>A0A6I3IU60_9MICO</name>
<organism evidence="4 5">
    <name type="scientific">Arsenicicoccus cauae</name>
    <dbReference type="NCBI Taxonomy" id="2663847"/>
    <lineage>
        <taxon>Bacteria</taxon>
        <taxon>Bacillati</taxon>
        <taxon>Actinomycetota</taxon>
        <taxon>Actinomycetes</taxon>
        <taxon>Micrococcales</taxon>
        <taxon>Intrasporangiaceae</taxon>
        <taxon>Arsenicicoccus</taxon>
    </lineage>
</organism>
<dbReference type="PANTHER" id="PTHR43877">
    <property type="entry name" value="AMINOALKYLPHOSPHONATE N-ACETYLTRANSFERASE-RELATED-RELATED"/>
    <property type="match status" value="1"/>
</dbReference>
<dbReference type="PANTHER" id="PTHR43877:SF2">
    <property type="entry name" value="AMINOALKYLPHOSPHONATE N-ACETYLTRANSFERASE-RELATED"/>
    <property type="match status" value="1"/>
</dbReference>
<evidence type="ECO:0000313" key="4">
    <source>
        <dbReference type="EMBL" id="MTB72149.1"/>
    </source>
</evidence>
<dbReference type="PROSITE" id="PS51186">
    <property type="entry name" value="GNAT"/>
    <property type="match status" value="1"/>
</dbReference>
<dbReference type="EMBL" id="WLVL01000037">
    <property type="protein sequence ID" value="MTB72149.1"/>
    <property type="molecule type" value="Genomic_DNA"/>
</dbReference>
<dbReference type="AlphaFoldDB" id="A0A6I3IU60"/>
<dbReference type="SUPFAM" id="SSF55729">
    <property type="entry name" value="Acyl-CoA N-acyltransferases (Nat)"/>
    <property type="match status" value="1"/>
</dbReference>